<dbReference type="SUPFAM" id="SSF118310">
    <property type="entry name" value="AN1-like Zinc finger"/>
    <property type="match status" value="1"/>
</dbReference>
<gene>
    <name evidence="8" type="ORF">L798_06987</name>
</gene>
<dbReference type="PROSITE" id="PS51039">
    <property type="entry name" value="ZF_AN1"/>
    <property type="match status" value="1"/>
</dbReference>
<organism evidence="8 9">
    <name type="scientific">Zootermopsis nevadensis</name>
    <name type="common">Dampwood termite</name>
    <dbReference type="NCBI Taxonomy" id="136037"/>
    <lineage>
        <taxon>Eukaryota</taxon>
        <taxon>Metazoa</taxon>
        <taxon>Ecdysozoa</taxon>
        <taxon>Arthropoda</taxon>
        <taxon>Hexapoda</taxon>
        <taxon>Insecta</taxon>
        <taxon>Pterygota</taxon>
        <taxon>Neoptera</taxon>
        <taxon>Polyneoptera</taxon>
        <taxon>Dictyoptera</taxon>
        <taxon>Blattodea</taxon>
        <taxon>Blattoidea</taxon>
        <taxon>Termitoidae</taxon>
        <taxon>Termopsidae</taxon>
        <taxon>Zootermopsis</taxon>
    </lineage>
</organism>
<dbReference type="SUPFAM" id="SSF54236">
    <property type="entry name" value="Ubiquitin-like"/>
    <property type="match status" value="1"/>
</dbReference>
<evidence type="ECO:0000256" key="3">
    <source>
        <dbReference type="ARBA" id="ARBA00022833"/>
    </source>
</evidence>
<accession>A0A067R4R6</accession>
<dbReference type="PROSITE" id="PS50053">
    <property type="entry name" value="UBIQUITIN_2"/>
    <property type="match status" value="1"/>
</dbReference>
<feature type="compositionally biased region" description="Basic and acidic residues" evidence="5">
    <location>
        <begin position="197"/>
        <end position="207"/>
    </location>
</feature>
<keyword evidence="3" id="KW-0862">Zinc</keyword>
<feature type="compositionally biased region" description="Polar residues" evidence="5">
    <location>
        <begin position="250"/>
        <end position="260"/>
    </location>
</feature>
<dbReference type="InterPro" id="IPR000058">
    <property type="entry name" value="Znf_AN1"/>
</dbReference>
<dbReference type="InterPro" id="IPR000626">
    <property type="entry name" value="Ubiquitin-like_dom"/>
</dbReference>
<dbReference type="SMART" id="SM00154">
    <property type="entry name" value="ZnF_AN1"/>
    <property type="match status" value="1"/>
</dbReference>
<dbReference type="InterPro" id="IPR019956">
    <property type="entry name" value="Ubiquitin_dom"/>
</dbReference>
<name>A0A067R4R6_ZOONE</name>
<keyword evidence="1" id="KW-0479">Metal-binding</keyword>
<proteinExistence type="predicted"/>
<evidence type="ECO:0000259" key="7">
    <source>
        <dbReference type="PROSITE" id="PS51039"/>
    </source>
</evidence>
<evidence type="ECO:0000256" key="1">
    <source>
        <dbReference type="ARBA" id="ARBA00022723"/>
    </source>
</evidence>
<evidence type="ECO:0000313" key="9">
    <source>
        <dbReference type="Proteomes" id="UP000027135"/>
    </source>
</evidence>
<dbReference type="STRING" id="136037.A0A067R4R6"/>
<evidence type="ECO:0000256" key="5">
    <source>
        <dbReference type="SAM" id="MobiDB-lite"/>
    </source>
</evidence>
<feature type="region of interest" description="Disordered" evidence="5">
    <location>
        <begin position="372"/>
        <end position="403"/>
    </location>
</feature>
<dbReference type="AlphaFoldDB" id="A0A067R4R6"/>
<evidence type="ECO:0000256" key="4">
    <source>
        <dbReference type="PROSITE-ProRule" id="PRU00449"/>
    </source>
</evidence>
<protein>
    <submittedName>
        <fullName evidence="8">AN1-type zinc finger and ubiquitin domain-containing protein 1</fullName>
    </submittedName>
</protein>
<dbReference type="Proteomes" id="UP000027135">
    <property type="component" value="Unassembled WGS sequence"/>
</dbReference>
<feature type="domain" description="Ubiquitin-like" evidence="6">
    <location>
        <begin position="20"/>
        <end position="95"/>
    </location>
</feature>
<feature type="compositionally biased region" description="Basic residues" evidence="5">
    <location>
        <begin position="225"/>
        <end position="240"/>
    </location>
</feature>
<evidence type="ECO:0000256" key="2">
    <source>
        <dbReference type="ARBA" id="ARBA00022771"/>
    </source>
</evidence>
<evidence type="ECO:0000259" key="6">
    <source>
        <dbReference type="PROSITE" id="PS50053"/>
    </source>
</evidence>
<dbReference type="OrthoDB" id="756206at2759"/>
<evidence type="ECO:0000313" key="8">
    <source>
        <dbReference type="EMBL" id="KDR18236.1"/>
    </source>
</evidence>
<dbReference type="eggNOG" id="KOG3173">
    <property type="taxonomic scope" value="Eukaryota"/>
</dbReference>
<dbReference type="Gene3D" id="4.10.1110.10">
    <property type="entry name" value="AN1-like Zinc finger"/>
    <property type="match status" value="1"/>
</dbReference>
<dbReference type="InParanoid" id="A0A067R4R6"/>
<reference evidence="8 9" key="1">
    <citation type="journal article" date="2014" name="Nat. Commun.">
        <title>Molecular traces of alternative social organization in a termite genome.</title>
        <authorList>
            <person name="Terrapon N."/>
            <person name="Li C."/>
            <person name="Robertson H.M."/>
            <person name="Ji L."/>
            <person name="Meng X."/>
            <person name="Booth W."/>
            <person name="Chen Z."/>
            <person name="Childers C.P."/>
            <person name="Glastad K.M."/>
            <person name="Gokhale K."/>
            <person name="Gowin J."/>
            <person name="Gronenberg W."/>
            <person name="Hermansen R.A."/>
            <person name="Hu H."/>
            <person name="Hunt B.G."/>
            <person name="Huylmans A.K."/>
            <person name="Khalil S.M."/>
            <person name="Mitchell R.D."/>
            <person name="Munoz-Torres M.C."/>
            <person name="Mustard J.A."/>
            <person name="Pan H."/>
            <person name="Reese J.T."/>
            <person name="Scharf M.E."/>
            <person name="Sun F."/>
            <person name="Vogel H."/>
            <person name="Xiao J."/>
            <person name="Yang W."/>
            <person name="Yang Z."/>
            <person name="Yang Z."/>
            <person name="Zhou J."/>
            <person name="Zhu J."/>
            <person name="Brent C.S."/>
            <person name="Elsik C.G."/>
            <person name="Goodisman M.A."/>
            <person name="Liberles D.A."/>
            <person name="Roe R.M."/>
            <person name="Vargo E.L."/>
            <person name="Vilcinskas A."/>
            <person name="Wang J."/>
            <person name="Bornberg-Bauer E."/>
            <person name="Korb J."/>
            <person name="Zhang G."/>
            <person name="Liebig J."/>
        </authorList>
    </citation>
    <scope>NUCLEOTIDE SEQUENCE [LARGE SCALE GENOMIC DNA]</scope>
    <source>
        <tissue evidence="8">Whole organism</tissue>
    </source>
</reference>
<dbReference type="OMA" id="TEHRCRC"/>
<dbReference type="InterPro" id="IPR053061">
    <property type="entry name" value="AN1-type_zinc_finger"/>
</dbReference>
<feature type="region of interest" description="Disordered" evidence="5">
    <location>
        <begin position="176"/>
        <end position="285"/>
    </location>
</feature>
<dbReference type="PANTHER" id="PTHR46728:SF1">
    <property type="entry name" value="AN1-TYPE ZINC FINGER PROTEIN 4"/>
    <property type="match status" value="1"/>
</dbReference>
<dbReference type="SMART" id="SM00213">
    <property type="entry name" value="UBQ"/>
    <property type="match status" value="1"/>
</dbReference>
<dbReference type="Pfam" id="PF01428">
    <property type="entry name" value="zf-AN1"/>
    <property type="match status" value="1"/>
</dbReference>
<feature type="compositionally biased region" description="Polar residues" evidence="5">
    <location>
        <begin position="268"/>
        <end position="285"/>
    </location>
</feature>
<feature type="domain" description="AN1-type" evidence="7">
    <location>
        <begin position="643"/>
        <end position="690"/>
    </location>
</feature>
<dbReference type="Pfam" id="PF00240">
    <property type="entry name" value="ubiquitin"/>
    <property type="match status" value="1"/>
</dbReference>
<feature type="region of interest" description="Disordered" evidence="5">
    <location>
        <begin position="311"/>
        <end position="339"/>
    </location>
</feature>
<keyword evidence="2 4" id="KW-0863">Zinc-finger</keyword>
<dbReference type="InterPro" id="IPR029071">
    <property type="entry name" value="Ubiquitin-like_domsf"/>
</dbReference>
<dbReference type="Gene3D" id="3.10.20.90">
    <property type="entry name" value="Phosphatidylinositol 3-kinase Catalytic Subunit, Chain A, domain 1"/>
    <property type="match status" value="1"/>
</dbReference>
<dbReference type="eggNOG" id="KOG0001">
    <property type="taxonomic scope" value="Eukaryota"/>
</dbReference>
<sequence>MSQHGYQRTLNYSLPQEGTMDLFIETLTGTAFEMTVSPFDTVMSIKSKIQRVEGIPVSHQHLLYNLKELDDSACLIDYAIQDGATLKLVLSMRGGPISTRRLPPGEELAWKELREFVESNREDVFEHLPPGCHVTVLVFREGDQVNLFRVIENEDGTYSPLSESWSGSSIRNLFAEEEPEESARRLQENSVTMGKMQELRTRMEKLSLQKKPKKPTPRVLSAKRPLLHNRRGTPRPHQNHKSGSPEHSDIPQTKKQSNILQLPPINKSEINLTSATPHRQRSSGRTYLATSSLLQPQNQLHVRRTRDLETKLSDDGSECDSNLTGTVNEPGRRGSQQHKLPPVVSTFIPLSGSLETSNGTGNNRHLLDMKWSQNTNYGQGRGTGSRSCREKTKNSKEDLSLSGSQAVSVIPTPNIAIVGKEEPDFTSPPNHILVPSKEATTFTVSQIHQKRVRTPISNSQNRYRVSRFIIDDDDRPKTSPDELTQRQEAAKELCNILSETKWHRQEQQRRVHCSNSQLEVLGDLPLAQKRNESNSQDFVQQEVRSTIDLTVPQKSSVINVTTQSPRYGRRSGMLLSTKCHDKNDKVEHDAATIHQTELNLNSDSVRQSKRLSSSGHGNLLYPAHKRMELAPQSLPLVPTKKQSTVRSRCAECRKRLNITNVYTCRCDKLFCAAHRYSELHNCTFDYKSDGRKILEQTNPLVTAPKLPKI</sequence>
<dbReference type="InterPro" id="IPR035896">
    <property type="entry name" value="AN1-like_Znf"/>
</dbReference>
<feature type="compositionally biased region" description="Basic and acidic residues" evidence="5">
    <location>
        <begin position="387"/>
        <end position="399"/>
    </location>
</feature>
<dbReference type="EMBL" id="KK852699">
    <property type="protein sequence ID" value="KDR18236.1"/>
    <property type="molecule type" value="Genomic_DNA"/>
</dbReference>
<dbReference type="PANTHER" id="PTHR46728">
    <property type="entry name" value="AN1-TYPE ZINC FINGER PROTEIN 4"/>
    <property type="match status" value="1"/>
</dbReference>
<dbReference type="CDD" id="cd01802">
    <property type="entry name" value="Ubl_ZFAND4"/>
    <property type="match status" value="1"/>
</dbReference>
<dbReference type="GO" id="GO:0008270">
    <property type="term" value="F:zinc ion binding"/>
    <property type="evidence" value="ECO:0007669"/>
    <property type="project" value="UniProtKB-KW"/>
</dbReference>
<keyword evidence="9" id="KW-1185">Reference proteome</keyword>
<dbReference type="PRINTS" id="PR00348">
    <property type="entry name" value="UBIQUITIN"/>
</dbReference>